<dbReference type="PANTHER" id="PTHR30033:SF1">
    <property type="entry name" value="FLAGELLAR HOOK-ASSOCIATED PROTEIN 1"/>
    <property type="match status" value="1"/>
</dbReference>
<dbReference type="OrthoDB" id="9802553at2"/>
<gene>
    <name evidence="10" type="primary">flgK</name>
    <name evidence="10" type="ORF">FAZ21_09385</name>
</gene>
<evidence type="ECO:0000256" key="4">
    <source>
        <dbReference type="ARBA" id="ARBA00016244"/>
    </source>
</evidence>
<dbReference type="GO" id="GO:0005198">
    <property type="term" value="F:structural molecule activity"/>
    <property type="evidence" value="ECO:0007669"/>
    <property type="project" value="InterPro"/>
</dbReference>
<evidence type="ECO:0000256" key="1">
    <source>
        <dbReference type="ARBA" id="ARBA00004365"/>
    </source>
</evidence>
<evidence type="ECO:0000259" key="9">
    <source>
        <dbReference type="Pfam" id="PF22638"/>
    </source>
</evidence>
<dbReference type="GO" id="GO:0005576">
    <property type="term" value="C:extracellular region"/>
    <property type="evidence" value="ECO:0007669"/>
    <property type="project" value="UniProtKB-SubCell"/>
</dbReference>
<keyword evidence="10" id="KW-0966">Cell projection</keyword>
<dbReference type="Pfam" id="PF06429">
    <property type="entry name" value="Flg_bbr_C"/>
    <property type="match status" value="1"/>
</dbReference>
<dbReference type="PRINTS" id="PR01005">
    <property type="entry name" value="FLGHOOKAP1"/>
</dbReference>
<evidence type="ECO:0000259" key="8">
    <source>
        <dbReference type="Pfam" id="PF21158"/>
    </source>
</evidence>
<dbReference type="RefSeq" id="WP_136773184.1">
    <property type="nucleotide sequence ID" value="NZ_CP156074.1"/>
</dbReference>
<evidence type="ECO:0000256" key="5">
    <source>
        <dbReference type="ARBA" id="ARBA00022525"/>
    </source>
</evidence>
<evidence type="ECO:0000259" key="7">
    <source>
        <dbReference type="Pfam" id="PF06429"/>
    </source>
</evidence>
<name>A0A4U0Q1F2_9NEIS</name>
<dbReference type="NCBIfam" id="TIGR02492">
    <property type="entry name" value="flgK_ends"/>
    <property type="match status" value="1"/>
</dbReference>
<dbReference type="EMBL" id="SUMF01000008">
    <property type="protein sequence ID" value="TJZ73822.1"/>
    <property type="molecule type" value="Genomic_DNA"/>
</dbReference>
<protein>
    <recommendedName>
        <fullName evidence="4">Flagellar hook-associated protein 1</fullName>
    </recommendedName>
</protein>
<feature type="domain" description="Flagellar hook-associated protein 1 D2-like" evidence="8">
    <location>
        <begin position="352"/>
        <end position="399"/>
    </location>
</feature>
<keyword evidence="5" id="KW-0964">Secreted</keyword>
<dbReference type="AlphaFoldDB" id="A0A4U0Q1F2"/>
<feature type="domain" description="Flagellar basal-body/hook protein C-terminal" evidence="7">
    <location>
        <begin position="688"/>
        <end position="727"/>
    </location>
</feature>
<keyword evidence="6" id="KW-0975">Bacterial flagellum</keyword>
<accession>A0A4U0Q1F2</accession>
<dbReference type="Proteomes" id="UP000310016">
    <property type="component" value="Unassembled WGS sequence"/>
</dbReference>
<sequence>MASSVFNIGVSGLNAANLGLVTTGHNIANTNTPGFSRQYLKQSAPYPQLTGSGFTGLGVKVDSIQRVYDQFLTRQVQTAQSAASYLQTYLSHLEDIDNIVADPTTGVSPALQNFFAAVQNVATKPADTAARSALLASAQSLVTRFQTVDNQLNESYTNLNGELNNTVASINALGKQIAMLNKEISVQSSSGQPPNDLLDQRDQMLKELNSYVKATTVMQTDGTMNVFIGSGQNLVVGGNSFELATEPSQADPSRLAVVYRQQGNTIYLPESQLVGGALQGLLQFRSQSLDLAKSNLAQVALGFAQTFNAQHRAGQDLNGNIGGNMFDFPRSNSVTANLGGASVSVTSPLNGIPLSDYSLAYDGTNYTLRRLTDNQTATITPAQMAAGYTALGTTLQLTGAPPAAPASTTWSFPPALGDIDSNTLNTGNAQIGGYINDVTKLTTSNYELGYDGTNYFLTRKSDGTKTVFTAAEMAAGIDQDGLTLRIDSGTMNAGDRFTIKPLDGLVRGMSVTMTDPRLVAAAAPVIATPDSQNTGKLTITQPTVNPPPTDTTAGALNPALKNPVTIQFTSATTYTITDTVTGVTSAPQTYTAGADITFNGWTMKMDGVAAVGDKISIAPNVAGSADGRNALALAALQTTRTLNGGTSTYQEAYGQMVATIGIQTNEASVMSKAQDTILAQAETARDSVSGVNIDEEAANLLRYQQAYVAASKVIQIAKETFDQIANIA</sequence>
<dbReference type="InterPro" id="IPR049119">
    <property type="entry name" value="FlgK_D2-like"/>
</dbReference>
<evidence type="ECO:0000256" key="2">
    <source>
        <dbReference type="ARBA" id="ARBA00004613"/>
    </source>
</evidence>
<evidence type="ECO:0000256" key="3">
    <source>
        <dbReference type="ARBA" id="ARBA00009677"/>
    </source>
</evidence>
<proteinExistence type="inferred from homology"/>
<dbReference type="GO" id="GO:0009424">
    <property type="term" value="C:bacterial-type flagellum hook"/>
    <property type="evidence" value="ECO:0007669"/>
    <property type="project" value="InterPro"/>
</dbReference>
<comment type="similarity">
    <text evidence="3">Belongs to the flagella basal body rod proteins family.</text>
</comment>
<dbReference type="Pfam" id="PF21158">
    <property type="entry name" value="flgK_1st_1"/>
    <property type="match status" value="2"/>
</dbReference>
<keyword evidence="11" id="KW-1185">Reference proteome</keyword>
<dbReference type="InterPro" id="IPR002371">
    <property type="entry name" value="FlgK"/>
</dbReference>
<feature type="domain" description="Flagellar hook-associated protein 1 D2-like" evidence="8">
    <location>
        <begin position="421"/>
        <end position="501"/>
    </location>
</feature>
<evidence type="ECO:0000313" key="11">
    <source>
        <dbReference type="Proteomes" id="UP000310016"/>
    </source>
</evidence>
<dbReference type="InterPro" id="IPR053927">
    <property type="entry name" value="FlgK_helical"/>
</dbReference>
<dbReference type="PANTHER" id="PTHR30033">
    <property type="entry name" value="FLAGELLAR HOOK-ASSOCIATED PROTEIN 1"/>
    <property type="match status" value="1"/>
</dbReference>
<organism evidence="10 11">
    <name type="scientific">Chitiniphilus eburneus</name>
    <dbReference type="NCBI Taxonomy" id="2571148"/>
    <lineage>
        <taxon>Bacteria</taxon>
        <taxon>Pseudomonadati</taxon>
        <taxon>Pseudomonadota</taxon>
        <taxon>Betaproteobacteria</taxon>
        <taxon>Neisseriales</taxon>
        <taxon>Chitinibacteraceae</taxon>
        <taxon>Chitiniphilus</taxon>
    </lineage>
</organism>
<evidence type="ECO:0000256" key="6">
    <source>
        <dbReference type="ARBA" id="ARBA00023143"/>
    </source>
</evidence>
<keyword evidence="10" id="KW-0969">Cilium</keyword>
<dbReference type="SUPFAM" id="SSF64518">
    <property type="entry name" value="Phase 1 flagellin"/>
    <property type="match status" value="2"/>
</dbReference>
<dbReference type="GO" id="GO:0044780">
    <property type="term" value="P:bacterial-type flagellum assembly"/>
    <property type="evidence" value="ECO:0007669"/>
    <property type="project" value="InterPro"/>
</dbReference>
<comment type="subcellular location">
    <subcellularLocation>
        <location evidence="1">Bacterial flagellum</location>
    </subcellularLocation>
    <subcellularLocation>
        <location evidence="2">Secreted</location>
    </subcellularLocation>
</comment>
<feature type="domain" description="Flagellar hook-associated protein FlgK helical" evidence="9">
    <location>
        <begin position="93"/>
        <end position="326"/>
    </location>
</feature>
<dbReference type="InterPro" id="IPR010930">
    <property type="entry name" value="Flg_bb/hook_C_dom"/>
</dbReference>
<comment type="caution">
    <text evidence="10">The sequence shown here is derived from an EMBL/GenBank/DDBJ whole genome shotgun (WGS) entry which is preliminary data.</text>
</comment>
<reference evidence="10 11" key="1">
    <citation type="submission" date="2019-04" db="EMBL/GenBank/DDBJ databases">
        <title>Chitiniphilus eburnea sp. nov., a novel chitinolytic bacterium isolated from aquaculture sludge.</title>
        <authorList>
            <person name="Sheng M."/>
        </authorList>
    </citation>
    <scope>NUCLEOTIDE SEQUENCE [LARGE SCALE GENOMIC DNA]</scope>
    <source>
        <strain evidence="10 11">HX-2-15</strain>
    </source>
</reference>
<dbReference type="Pfam" id="PF22638">
    <property type="entry name" value="FlgK_D1"/>
    <property type="match status" value="1"/>
</dbReference>
<keyword evidence="10" id="KW-0282">Flagellum</keyword>
<evidence type="ECO:0000313" key="10">
    <source>
        <dbReference type="EMBL" id="TJZ73822.1"/>
    </source>
</evidence>